<organism evidence="1 2">
    <name type="scientific">Klebsiella phage YMC16/01/N133_KPN_BP</name>
    <dbReference type="NCBI Taxonomy" id="2026102"/>
    <lineage>
        <taxon>Viruses</taxon>
        <taxon>Duplodnaviria</taxon>
        <taxon>Heunggongvirae</taxon>
        <taxon>Uroviricota</taxon>
        <taxon>Caudoviricetes</taxon>
        <taxon>Casjensviridae</taxon>
        <taxon>Seodaemunguvirus</taxon>
        <taxon>Seodaemunguvirus YMC16-01N133</taxon>
    </lineage>
</organism>
<name>A0A248XD68_9CAUD</name>
<dbReference type="EMBL" id="MF476925">
    <property type="protein sequence ID" value="ASW27650.1"/>
    <property type="molecule type" value="Genomic_DNA"/>
</dbReference>
<evidence type="ECO:0000313" key="1">
    <source>
        <dbReference type="EMBL" id="ASW27650.1"/>
    </source>
</evidence>
<accession>A0A248XD68</accession>
<gene>
    <name evidence="1" type="ORF">KPNN133_031</name>
</gene>
<reference evidence="1 2" key="1">
    <citation type="submission" date="2017-07" db="EMBL/GenBank/DDBJ databases">
        <title>Complete Genome Sequence of the Klebsiella phage YMC16/01/N133_KPN_BP.</title>
        <authorList>
            <person name="Jeon J."/>
            <person name="Yong D."/>
            <person name="Lee K."/>
        </authorList>
    </citation>
    <scope>NUCLEOTIDE SEQUENCE [LARGE SCALE GENOMIC DNA]</scope>
</reference>
<evidence type="ECO:0000313" key="2">
    <source>
        <dbReference type="Proteomes" id="UP000221999"/>
    </source>
</evidence>
<protein>
    <recommendedName>
        <fullName evidence="3">Tail assembly protein</fullName>
    </recommendedName>
</protein>
<dbReference type="Proteomes" id="UP000221999">
    <property type="component" value="Segment"/>
</dbReference>
<sequence length="73" mass="7917">MTDILVLPCDLAPVGLCLAGARRWCSANNVDFKQFIDEGIPVTVLRATGCPLAERACQAAEERVRQEVDSGQQ</sequence>
<keyword evidence="2" id="KW-1185">Reference proteome</keyword>
<proteinExistence type="predicted"/>
<evidence type="ECO:0008006" key="3">
    <source>
        <dbReference type="Google" id="ProtNLM"/>
    </source>
</evidence>